<protein>
    <submittedName>
        <fullName evidence="1">Uncharacterized protein</fullName>
    </submittedName>
</protein>
<evidence type="ECO:0000313" key="2">
    <source>
        <dbReference type="Proteomes" id="UP001162992"/>
    </source>
</evidence>
<dbReference type="EMBL" id="CM055104">
    <property type="protein sequence ID" value="KAJ7533811.1"/>
    <property type="molecule type" value="Genomic_DNA"/>
</dbReference>
<gene>
    <name evidence="1" type="ORF">O6H91_13G066000</name>
</gene>
<reference evidence="2" key="1">
    <citation type="journal article" date="2024" name="Proc. Natl. Acad. Sci. U.S.A.">
        <title>Extraordinary preservation of gene collinearity over three hundred million years revealed in homosporous lycophytes.</title>
        <authorList>
            <person name="Li C."/>
            <person name="Wickell D."/>
            <person name="Kuo L.Y."/>
            <person name="Chen X."/>
            <person name="Nie B."/>
            <person name="Liao X."/>
            <person name="Peng D."/>
            <person name="Ji J."/>
            <person name="Jenkins J."/>
            <person name="Williams M."/>
            <person name="Shu S."/>
            <person name="Plott C."/>
            <person name="Barry K."/>
            <person name="Rajasekar S."/>
            <person name="Grimwood J."/>
            <person name="Han X."/>
            <person name="Sun S."/>
            <person name="Hou Z."/>
            <person name="He W."/>
            <person name="Dai G."/>
            <person name="Sun C."/>
            <person name="Schmutz J."/>
            <person name="Leebens-Mack J.H."/>
            <person name="Li F.W."/>
            <person name="Wang L."/>
        </authorList>
    </citation>
    <scope>NUCLEOTIDE SEQUENCE [LARGE SCALE GENOMIC DNA]</scope>
    <source>
        <strain evidence="2">cv. PW_Plant_1</strain>
    </source>
</reference>
<evidence type="ECO:0000313" key="1">
    <source>
        <dbReference type="EMBL" id="KAJ7533811.1"/>
    </source>
</evidence>
<accession>A0ACC2BVN5</accession>
<organism evidence="1 2">
    <name type="scientific">Diphasiastrum complanatum</name>
    <name type="common">Issler's clubmoss</name>
    <name type="synonym">Lycopodium complanatum</name>
    <dbReference type="NCBI Taxonomy" id="34168"/>
    <lineage>
        <taxon>Eukaryota</taxon>
        <taxon>Viridiplantae</taxon>
        <taxon>Streptophyta</taxon>
        <taxon>Embryophyta</taxon>
        <taxon>Tracheophyta</taxon>
        <taxon>Lycopodiopsida</taxon>
        <taxon>Lycopodiales</taxon>
        <taxon>Lycopodiaceae</taxon>
        <taxon>Lycopodioideae</taxon>
        <taxon>Diphasiastrum</taxon>
    </lineage>
</organism>
<sequence length="666" mass="74411">MAPTDWEARAVRFVKRVALKLCNDLDADAEAAFASLLLPSSDLEPLLRESVVALPHNALRSALQKDFERFVVLLRDEIRAARPDLGAQSFEAAEQHKGGKTESVIDPLSVARGSLLTDAEYARATEAVISAAEGGVSSATEAQEWRLVSERLLQARTNPPLPLFWAYLVLDMAAECKSSISGEELNKILITQGLWQRLKTVSSGLTDAATAVAAIAPVVALLFNFASGINAHAGLVTDMKSSEGKALSGKDIRRFLKRLKCVVGEILTFVAVCRQRKDSLGQGLLVSSTSNKLNKGLSIALERNSDLLRDAILKYTSKDNIEKLTAAEALPLIRDDQRKRWRKREQVEFLADVVSIEIFFLQLLTLNLEFRFGSKNKSNNSDNDFQKKLKLVAIHAAASTASLSSYETLLDILMEPSLPFHTVLNGEEEIILKEAIYEAVLFMEPVHLRWLIDESSLAFREDPERAGVVFLKRLAVCRQAMSFFRLQNQFARADNLLTTVAPPYAPSHLVRWLNSVDLKQKLRTDLKDSHAVTGWLLKSTDEAAFEEVLRMYTNIRRHKETDKLKGKKDFLSEDKVCPPIQQTTEKLENSMYYFDTQGDTISVRENEEAEFAAVDEALVGAAKKLRDSDNKNLKKKARILFHRHQQSIGSKRHRDGTSDEASDETT</sequence>
<comment type="caution">
    <text evidence="1">The sequence shown here is derived from an EMBL/GenBank/DDBJ whole genome shotgun (WGS) entry which is preliminary data.</text>
</comment>
<keyword evidence="2" id="KW-1185">Reference proteome</keyword>
<proteinExistence type="predicted"/>
<dbReference type="Proteomes" id="UP001162992">
    <property type="component" value="Chromosome 13"/>
</dbReference>
<name>A0ACC2BVN5_DIPCM</name>